<evidence type="ECO:0000256" key="4">
    <source>
        <dbReference type="ARBA" id="ARBA00009320"/>
    </source>
</evidence>
<name>A0ABR6VPL0_9BACT</name>
<dbReference type="Pfam" id="PF01063">
    <property type="entry name" value="Aminotran_4"/>
    <property type="match status" value="1"/>
</dbReference>
<dbReference type="Gene3D" id="3.20.10.10">
    <property type="entry name" value="D-amino Acid Aminotransferase, subunit A, domain 2"/>
    <property type="match status" value="1"/>
</dbReference>
<evidence type="ECO:0000256" key="3">
    <source>
        <dbReference type="ARBA" id="ARBA00005072"/>
    </source>
</evidence>
<dbReference type="RefSeq" id="WP_186633161.1">
    <property type="nucleotide sequence ID" value="NZ_JACOAF010000008.1"/>
</dbReference>
<dbReference type="InterPro" id="IPR043132">
    <property type="entry name" value="BCAT-like_C"/>
</dbReference>
<evidence type="ECO:0000313" key="10">
    <source>
        <dbReference type="Proteomes" id="UP000659698"/>
    </source>
</evidence>
<keyword evidence="10" id="KW-1185">Reference proteome</keyword>
<evidence type="ECO:0000256" key="6">
    <source>
        <dbReference type="ARBA" id="ARBA00048212"/>
    </source>
</evidence>
<sequence length="283" mass="31392">MSSDHKLYAYLHDEILPLDSAYLHVSDLAIQRGYGIFDFFKTHQGQPLFLNDYLTRFYASALLMGLEVPLSEEELTSVLTRLIQMNGLTDSGVKMILTGGYSENGYNPGPPNLIILEQPLTLPSEAQLATGIKVITHEYVRELAAAKTINYSMGIRLIQQVKAKAADDVLYHQQGVVSEFPRSNFFLVTKDNILRTPAQEILKGVTRKNVLELAAKKYKVEEGTVTLEDIARAKEAFMTSTTKRVLPIVAVDGQPIGDGKPGAVSLDLLQDLIQLEEAQLEKL</sequence>
<dbReference type="InterPro" id="IPR043131">
    <property type="entry name" value="BCAT-like_N"/>
</dbReference>
<evidence type="ECO:0000256" key="2">
    <source>
        <dbReference type="ARBA" id="ARBA00004931"/>
    </source>
</evidence>
<dbReference type="EMBL" id="JACOAF010000008">
    <property type="protein sequence ID" value="MBC3538808.1"/>
    <property type="molecule type" value="Genomic_DNA"/>
</dbReference>
<dbReference type="GO" id="GO:0008483">
    <property type="term" value="F:transaminase activity"/>
    <property type="evidence" value="ECO:0007669"/>
    <property type="project" value="UniProtKB-KW"/>
</dbReference>
<comment type="similarity">
    <text evidence="4">Belongs to the class-IV pyridoxal-phosphate-dependent aminotransferase family.</text>
</comment>
<dbReference type="SUPFAM" id="SSF56752">
    <property type="entry name" value="D-aminoacid aminotransferase-like PLP-dependent enzymes"/>
    <property type="match status" value="1"/>
</dbReference>
<dbReference type="InterPro" id="IPR036038">
    <property type="entry name" value="Aminotransferase-like"/>
</dbReference>
<comment type="pathway">
    <text evidence="1">Amino-acid biosynthesis; L-isoleucine biosynthesis; L-isoleucine from 2-oxobutanoate: step 4/4.</text>
</comment>
<keyword evidence="9" id="KW-0808">Transferase</keyword>
<evidence type="ECO:0000256" key="1">
    <source>
        <dbReference type="ARBA" id="ARBA00004824"/>
    </source>
</evidence>
<proteinExistence type="inferred from homology"/>
<evidence type="ECO:0000313" key="9">
    <source>
        <dbReference type="EMBL" id="MBC3538808.1"/>
    </source>
</evidence>
<comment type="pathway">
    <text evidence="3">Amino-acid biosynthesis; L-leucine biosynthesis; L-leucine from 3-methyl-2-oxobutanoate: step 4/4.</text>
</comment>
<dbReference type="InterPro" id="IPR050571">
    <property type="entry name" value="Class-IV_PLP-Dep_Aminotrnsfr"/>
</dbReference>
<gene>
    <name evidence="9" type="ORF">H7U12_03895</name>
</gene>
<reference evidence="9 10" key="1">
    <citation type="journal article" date="2019" name="Int. J. Syst. Evol. Microbiol.">
        <title>Rufibacter sediminis sp. nov., isolated from freshwater lake sediment.</title>
        <authorList>
            <person name="Qu J.H."/>
            <person name="Zhang L.J."/>
            <person name="Fu Y.H."/>
            <person name="Li H.F."/>
        </authorList>
    </citation>
    <scope>NUCLEOTIDE SEQUENCE [LARGE SCALE GENOMIC DNA]</scope>
    <source>
        <strain evidence="9 10">H-1</strain>
    </source>
</reference>
<comment type="pathway">
    <text evidence="2">Amino-acid biosynthesis; L-valine biosynthesis; L-valine from pyruvate: step 4/4.</text>
</comment>
<evidence type="ECO:0000256" key="7">
    <source>
        <dbReference type="ARBA" id="ARBA00048798"/>
    </source>
</evidence>
<dbReference type="Proteomes" id="UP000659698">
    <property type="component" value="Unassembled WGS sequence"/>
</dbReference>
<organism evidence="9 10">
    <name type="scientific">Rufibacter sediminis</name>
    <dbReference type="NCBI Taxonomy" id="2762756"/>
    <lineage>
        <taxon>Bacteria</taxon>
        <taxon>Pseudomonadati</taxon>
        <taxon>Bacteroidota</taxon>
        <taxon>Cytophagia</taxon>
        <taxon>Cytophagales</taxon>
        <taxon>Hymenobacteraceae</taxon>
        <taxon>Rufibacter</taxon>
    </lineage>
</organism>
<comment type="catalytic activity">
    <reaction evidence="8">
        <text>L-leucine + 2-oxoglutarate = 4-methyl-2-oxopentanoate + L-glutamate</text>
        <dbReference type="Rhea" id="RHEA:18321"/>
        <dbReference type="ChEBI" id="CHEBI:16810"/>
        <dbReference type="ChEBI" id="CHEBI:17865"/>
        <dbReference type="ChEBI" id="CHEBI:29985"/>
        <dbReference type="ChEBI" id="CHEBI:57427"/>
        <dbReference type="EC" id="2.6.1.42"/>
    </reaction>
</comment>
<comment type="caution">
    <text evidence="9">The sequence shown here is derived from an EMBL/GenBank/DDBJ whole genome shotgun (WGS) entry which is preliminary data.</text>
</comment>
<accession>A0ABR6VPL0</accession>
<dbReference type="PANTHER" id="PTHR42743">
    <property type="entry name" value="AMINO-ACID AMINOTRANSFERASE"/>
    <property type="match status" value="1"/>
</dbReference>
<comment type="catalytic activity">
    <reaction evidence="7">
        <text>L-isoleucine + 2-oxoglutarate = (S)-3-methyl-2-oxopentanoate + L-glutamate</text>
        <dbReference type="Rhea" id="RHEA:24801"/>
        <dbReference type="ChEBI" id="CHEBI:16810"/>
        <dbReference type="ChEBI" id="CHEBI:29985"/>
        <dbReference type="ChEBI" id="CHEBI:35146"/>
        <dbReference type="ChEBI" id="CHEBI:58045"/>
        <dbReference type="EC" id="2.6.1.42"/>
    </reaction>
</comment>
<comment type="catalytic activity">
    <reaction evidence="6">
        <text>L-valine + 2-oxoglutarate = 3-methyl-2-oxobutanoate + L-glutamate</text>
        <dbReference type="Rhea" id="RHEA:24813"/>
        <dbReference type="ChEBI" id="CHEBI:11851"/>
        <dbReference type="ChEBI" id="CHEBI:16810"/>
        <dbReference type="ChEBI" id="CHEBI:29985"/>
        <dbReference type="ChEBI" id="CHEBI:57762"/>
        <dbReference type="EC" id="2.6.1.42"/>
    </reaction>
</comment>
<dbReference type="EC" id="2.6.1.42" evidence="5"/>
<dbReference type="InterPro" id="IPR001544">
    <property type="entry name" value="Aminotrans_IV"/>
</dbReference>
<dbReference type="Gene3D" id="3.30.470.10">
    <property type="match status" value="1"/>
</dbReference>
<evidence type="ECO:0000256" key="8">
    <source>
        <dbReference type="ARBA" id="ARBA00049229"/>
    </source>
</evidence>
<protein>
    <recommendedName>
        <fullName evidence="5">branched-chain-amino-acid transaminase</fullName>
        <ecNumber evidence="5">2.6.1.42</ecNumber>
    </recommendedName>
</protein>
<evidence type="ECO:0000256" key="5">
    <source>
        <dbReference type="ARBA" id="ARBA00013053"/>
    </source>
</evidence>
<dbReference type="PANTHER" id="PTHR42743:SF11">
    <property type="entry name" value="AMINODEOXYCHORISMATE LYASE"/>
    <property type="match status" value="1"/>
</dbReference>
<keyword evidence="9" id="KW-0032">Aminotransferase</keyword>